<dbReference type="GO" id="GO:0046872">
    <property type="term" value="F:metal ion binding"/>
    <property type="evidence" value="ECO:0007669"/>
    <property type="project" value="UniProtKB-KW"/>
</dbReference>
<dbReference type="InterPro" id="IPR033749">
    <property type="entry name" value="Polyprenyl_synt_CS"/>
</dbReference>
<organism evidence="8 9">
    <name type="scientific">Polyangium fumosum</name>
    <dbReference type="NCBI Taxonomy" id="889272"/>
    <lineage>
        <taxon>Bacteria</taxon>
        <taxon>Pseudomonadati</taxon>
        <taxon>Myxococcota</taxon>
        <taxon>Polyangia</taxon>
        <taxon>Polyangiales</taxon>
        <taxon>Polyangiaceae</taxon>
        <taxon>Polyangium</taxon>
    </lineage>
</organism>
<dbReference type="GO" id="GO:0008299">
    <property type="term" value="P:isoprenoid biosynthetic process"/>
    <property type="evidence" value="ECO:0007669"/>
    <property type="project" value="InterPro"/>
</dbReference>
<reference evidence="8 9" key="1">
    <citation type="submission" date="2019-04" db="EMBL/GenBank/DDBJ databases">
        <authorList>
            <person name="Li Y."/>
            <person name="Wang J."/>
        </authorList>
    </citation>
    <scope>NUCLEOTIDE SEQUENCE [LARGE SCALE GENOMIC DNA]</scope>
    <source>
        <strain evidence="8 9">DSM 14668</strain>
    </source>
</reference>
<dbReference type="AlphaFoldDB" id="A0A4U1J9Z7"/>
<comment type="cofactor">
    <cofactor evidence="1">
        <name>Mg(2+)</name>
        <dbReference type="ChEBI" id="CHEBI:18420"/>
    </cofactor>
</comment>
<evidence type="ECO:0000256" key="1">
    <source>
        <dbReference type="ARBA" id="ARBA00001946"/>
    </source>
</evidence>
<dbReference type="EMBL" id="SSMQ01000021">
    <property type="protein sequence ID" value="TKD05265.1"/>
    <property type="molecule type" value="Genomic_DNA"/>
</dbReference>
<dbReference type="PANTHER" id="PTHR12001">
    <property type="entry name" value="GERANYLGERANYL PYROPHOSPHATE SYNTHASE"/>
    <property type="match status" value="1"/>
</dbReference>
<accession>A0A4U1J9Z7</accession>
<dbReference type="PROSITE" id="PS00723">
    <property type="entry name" value="POLYPRENYL_SYNTHASE_1"/>
    <property type="match status" value="1"/>
</dbReference>
<dbReference type="SFLD" id="SFLDS00005">
    <property type="entry name" value="Isoprenoid_Synthase_Type_I"/>
    <property type="match status" value="1"/>
</dbReference>
<dbReference type="Proteomes" id="UP000309215">
    <property type="component" value="Unassembled WGS sequence"/>
</dbReference>
<dbReference type="SUPFAM" id="SSF48576">
    <property type="entry name" value="Terpenoid synthases"/>
    <property type="match status" value="1"/>
</dbReference>
<evidence type="ECO:0000313" key="8">
    <source>
        <dbReference type="EMBL" id="TKD05265.1"/>
    </source>
</evidence>
<keyword evidence="3 6" id="KW-0808">Transferase</keyword>
<evidence type="ECO:0000256" key="3">
    <source>
        <dbReference type="ARBA" id="ARBA00022679"/>
    </source>
</evidence>
<keyword evidence="4" id="KW-0479">Metal-binding</keyword>
<dbReference type="RefSeq" id="WP_136930813.1">
    <property type="nucleotide sequence ID" value="NZ_SSMQ01000021.1"/>
</dbReference>
<evidence type="ECO:0000256" key="2">
    <source>
        <dbReference type="ARBA" id="ARBA00006706"/>
    </source>
</evidence>
<dbReference type="Pfam" id="PF00348">
    <property type="entry name" value="polyprenyl_synt"/>
    <property type="match status" value="1"/>
</dbReference>
<dbReference type="GO" id="GO:0004659">
    <property type="term" value="F:prenyltransferase activity"/>
    <property type="evidence" value="ECO:0007669"/>
    <property type="project" value="InterPro"/>
</dbReference>
<dbReference type="Gene3D" id="1.10.600.10">
    <property type="entry name" value="Farnesyl Diphosphate Synthase"/>
    <property type="match status" value="1"/>
</dbReference>
<feature type="region of interest" description="Disordered" evidence="7">
    <location>
        <begin position="60"/>
        <end position="112"/>
    </location>
</feature>
<dbReference type="OrthoDB" id="9805316at2"/>
<dbReference type="PROSITE" id="PS00444">
    <property type="entry name" value="POLYPRENYL_SYNTHASE_2"/>
    <property type="match status" value="1"/>
</dbReference>
<keyword evidence="5" id="KW-0460">Magnesium</keyword>
<feature type="compositionally biased region" description="Polar residues" evidence="7">
    <location>
        <begin position="88"/>
        <end position="111"/>
    </location>
</feature>
<protein>
    <submittedName>
        <fullName evidence="8">Polyprenyl synthetase family protein</fullName>
    </submittedName>
</protein>
<dbReference type="InterPro" id="IPR000092">
    <property type="entry name" value="Polyprenyl_synt"/>
</dbReference>
<keyword evidence="9" id="KW-1185">Reference proteome</keyword>
<dbReference type="InterPro" id="IPR008949">
    <property type="entry name" value="Isoprenoid_synthase_dom_sf"/>
</dbReference>
<dbReference type="PANTHER" id="PTHR12001:SF69">
    <property type="entry name" value="ALL TRANS-POLYPRENYL-DIPHOSPHATE SYNTHASE PDSS1"/>
    <property type="match status" value="1"/>
</dbReference>
<name>A0A4U1J9Z7_9BACT</name>
<evidence type="ECO:0000313" key="9">
    <source>
        <dbReference type="Proteomes" id="UP000309215"/>
    </source>
</evidence>
<evidence type="ECO:0000256" key="4">
    <source>
        <dbReference type="ARBA" id="ARBA00022723"/>
    </source>
</evidence>
<dbReference type="CDD" id="cd00685">
    <property type="entry name" value="Trans_IPPS_HT"/>
    <property type="match status" value="1"/>
</dbReference>
<gene>
    <name evidence="8" type="ORF">E8A74_20915</name>
</gene>
<comment type="similarity">
    <text evidence="2 6">Belongs to the FPP/GGPP synthase family.</text>
</comment>
<evidence type="ECO:0000256" key="5">
    <source>
        <dbReference type="ARBA" id="ARBA00022842"/>
    </source>
</evidence>
<evidence type="ECO:0000256" key="7">
    <source>
        <dbReference type="SAM" id="MobiDB-lite"/>
    </source>
</evidence>
<evidence type="ECO:0000256" key="6">
    <source>
        <dbReference type="RuleBase" id="RU004466"/>
    </source>
</evidence>
<sequence length="401" mass="42053">MSIATYPIQRVPHHDVVGTLERGCQEHGLDPLAGKLAELRLFLAKDLDEVDRAIAAVGLGAEDAGGDPKPRTSNKLGAEDAGGDPKPRSSNSLGAEDAGTSNSLEAQTPAQASARHLLAQDGKRLRPIVVALAAHVGKGFNDAARAYAVAVELVHNATLLHDDVVDVGARRRGADAARVIYGNAASIFGGDWLLVEALCRIQRAGSPEVLARMLDVIKEMVIAESMQLARRGKLDTSASDYFHIVDGKTASLFRWAMFAGGRAGGVSDEGCEALVDYGKKLGVAFQLVDDVLDVAGDPEATGKTLLADLGEGKMTYPLLCALERCPELVPLLEAVCAGEEVGPEVGGRVASQLRSSGVVDECLALARKLCEEAIAGLSSIPDGVAKSALVTVARATPERRR</sequence>
<proteinExistence type="inferred from homology"/>
<comment type="caution">
    <text evidence="8">The sequence shown here is derived from an EMBL/GenBank/DDBJ whole genome shotgun (WGS) entry which is preliminary data.</text>
</comment>